<protein>
    <recommendedName>
        <fullName evidence="3">Cysteine-rich receptor-like protein kinase</fullName>
    </recommendedName>
</protein>
<accession>A0AAV5MEQ0</accession>
<dbReference type="AlphaFoldDB" id="A0AAV5MEQ0"/>
<evidence type="ECO:0008006" key="3">
    <source>
        <dbReference type="Google" id="ProtNLM"/>
    </source>
</evidence>
<dbReference type="PANTHER" id="PTHR33710">
    <property type="entry name" value="BNAC02G09200D PROTEIN"/>
    <property type="match status" value="1"/>
</dbReference>
<gene>
    <name evidence="1" type="ORF">SLEP1_g54507</name>
</gene>
<name>A0AAV5MEQ0_9ROSI</name>
<dbReference type="InterPro" id="IPR036691">
    <property type="entry name" value="Endo/exonu/phosph_ase_sf"/>
</dbReference>
<dbReference type="Proteomes" id="UP001054252">
    <property type="component" value="Unassembled WGS sequence"/>
</dbReference>
<dbReference type="EMBL" id="BPVZ01000232">
    <property type="protein sequence ID" value="GKV47624.1"/>
    <property type="molecule type" value="Genomic_DNA"/>
</dbReference>
<evidence type="ECO:0000313" key="2">
    <source>
        <dbReference type="Proteomes" id="UP001054252"/>
    </source>
</evidence>
<reference evidence="1 2" key="1">
    <citation type="journal article" date="2021" name="Commun. Biol.">
        <title>The genome of Shorea leprosula (Dipterocarpaceae) highlights the ecological relevance of drought in aseasonal tropical rainforests.</title>
        <authorList>
            <person name="Ng K.K.S."/>
            <person name="Kobayashi M.J."/>
            <person name="Fawcett J.A."/>
            <person name="Hatakeyama M."/>
            <person name="Paape T."/>
            <person name="Ng C.H."/>
            <person name="Ang C.C."/>
            <person name="Tnah L.H."/>
            <person name="Lee C.T."/>
            <person name="Nishiyama T."/>
            <person name="Sese J."/>
            <person name="O'Brien M.J."/>
            <person name="Copetti D."/>
            <person name="Mohd Noor M.I."/>
            <person name="Ong R.C."/>
            <person name="Putra M."/>
            <person name="Sireger I.Z."/>
            <person name="Indrioko S."/>
            <person name="Kosugi Y."/>
            <person name="Izuno A."/>
            <person name="Isagi Y."/>
            <person name="Lee S.L."/>
            <person name="Shimizu K.K."/>
        </authorList>
    </citation>
    <scope>NUCLEOTIDE SEQUENCE [LARGE SCALE GENOMIC DNA]</scope>
    <source>
        <strain evidence="1">214</strain>
    </source>
</reference>
<dbReference type="Gene3D" id="3.60.10.10">
    <property type="entry name" value="Endonuclease/exonuclease/phosphatase"/>
    <property type="match status" value="1"/>
</dbReference>
<evidence type="ECO:0000313" key="1">
    <source>
        <dbReference type="EMBL" id="GKV47624.1"/>
    </source>
</evidence>
<dbReference type="PANTHER" id="PTHR33710:SF64">
    <property type="entry name" value="ENDONUCLEASE_EXONUCLEASE_PHOSPHATASE DOMAIN-CONTAINING PROTEIN"/>
    <property type="match status" value="1"/>
</dbReference>
<dbReference type="SUPFAM" id="SSF56219">
    <property type="entry name" value="DNase I-like"/>
    <property type="match status" value="1"/>
</dbReference>
<comment type="caution">
    <text evidence="1">The sequence shown here is derived from an EMBL/GenBank/DDBJ whole genome shotgun (WGS) entry which is preliminary data.</text>
</comment>
<proteinExistence type="predicted"/>
<organism evidence="1 2">
    <name type="scientific">Rubroshorea leprosula</name>
    <dbReference type="NCBI Taxonomy" id="152421"/>
    <lineage>
        <taxon>Eukaryota</taxon>
        <taxon>Viridiplantae</taxon>
        <taxon>Streptophyta</taxon>
        <taxon>Embryophyta</taxon>
        <taxon>Tracheophyta</taxon>
        <taxon>Spermatophyta</taxon>
        <taxon>Magnoliopsida</taxon>
        <taxon>eudicotyledons</taxon>
        <taxon>Gunneridae</taxon>
        <taxon>Pentapetalae</taxon>
        <taxon>rosids</taxon>
        <taxon>malvids</taxon>
        <taxon>Malvales</taxon>
        <taxon>Dipterocarpaceae</taxon>
        <taxon>Rubroshorea</taxon>
    </lineage>
</organism>
<sequence>MGDFNAMRNGQEWRGGMSIRREMLEFDDFINECGLVDLSLIGRKFTWYHSNGASMSRLDRFLLSKGWCCNWENVKQWGLNHSLSDHCPIVLKNYIIDWGPKPFQFFDAWLEFPEFKEMVGDTWKSTVVNGWNGYCLKEKLKETKKVLKVWSKNRVLEIDVGIQRSIDSIVAIDKKGEVLPLSPEDIVIRRTNFLDLWKNQRIKEIMWRQNARKTWISEGDANSKFFHNCVKGRRRKNDIVSIMAGNERLEEVNKMKKGVANHFEALFKEEAWQRPVLDGIEFKKISEEERAMLEVPFNEEEVKQAVWNCESAKAPGPNGFNFKFIKEMWEVLKDDTMGFVTDFHKHGKLVRGINNSFIVLVPKFSNPQKIEEFKPISLVGVMYKVIAKLLACRLSSVLKGIIREN</sequence>
<keyword evidence="2" id="KW-1185">Reference proteome</keyword>